<dbReference type="InterPro" id="IPR011006">
    <property type="entry name" value="CheY-like_superfamily"/>
</dbReference>
<gene>
    <name evidence="10" type="ORF">NUH88_18625</name>
</gene>
<evidence type="ECO:0000313" key="11">
    <source>
        <dbReference type="Proteomes" id="UP001060336"/>
    </source>
</evidence>
<dbReference type="InterPro" id="IPR002078">
    <property type="entry name" value="Sigma_54_int"/>
</dbReference>
<reference evidence="10" key="1">
    <citation type="submission" date="2022-08" db="EMBL/GenBank/DDBJ databases">
        <title>Nisaea acidiphila sp. nov., isolated from a marine algal debris and emended description of the genus Nisaea Urios et al. 2008.</title>
        <authorList>
            <person name="Kwon K."/>
        </authorList>
    </citation>
    <scope>NUCLEOTIDE SEQUENCE</scope>
    <source>
        <strain evidence="10">MEBiC11861</strain>
    </source>
</reference>
<evidence type="ECO:0000256" key="6">
    <source>
        <dbReference type="ARBA" id="ARBA00023163"/>
    </source>
</evidence>
<dbReference type="Pfam" id="PF00072">
    <property type="entry name" value="Response_reg"/>
    <property type="match status" value="1"/>
</dbReference>
<dbReference type="SUPFAM" id="SSF46689">
    <property type="entry name" value="Homeodomain-like"/>
    <property type="match status" value="1"/>
</dbReference>
<keyword evidence="3" id="KW-0067">ATP-binding</keyword>
<keyword evidence="5" id="KW-0805">Transcription regulation</keyword>
<dbReference type="InterPro" id="IPR002197">
    <property type="entry name" value="HTH_Fis"/>
</dbReference>
<dbReference type="InterPro" id="IPR001789">
    <property type="entry name" value="Sig_transdc_resp-reg_receiver"/>
</dbReference>
<accession>A0A9J7AP58</accession>
<dbReference type="PRINTS" id="PR01590">
    <property type="entry name" value="HTHFIS"/>
</dbReference>
<dbReference type="GO" id="GO:0006355">
    <property type="term" value="P:regulation of DNA-templated transcription"/>
    <property type="evidence" value="ECO:0007669"/>
    <property type="project" value="InterPro"/>
</dbReference>
<evidence type="ECO:0000259" key="9">
    <source>
        <dbReference type="PROSITE" id="PS50110"/>
    </source>
</evidence>
<dbReference type="GO" id="GO:0005524">
    <property type="term" value="F:ATP binding"/>
    <property type="evidence" value="ECO:0007669"/>
    <property type="project" value="UniProtKB-KW"/>
</dbReference>
<dbReference type="PROSITE" id="PS50045">
    <property type="entry name" value="SIGMA54_INTERACT_4"/>
    <property type="match status" value="1"/>
</dbReference>
<dbReference type="PROSITE" id="PS50110">
    <property type="entry name" value="RESPONSE_REGULATORY"/>
    <property type="match status" value="1"/>
</dbReference>
<dbReference type="Gene3D" id="1.10.10.60">
    <property type="entry name" value="Homeodomain-like"/>
    <property type="match status" value="1"/>
</dbReference>
<dbReference type="AlphaFoldDB" id="A0A9J7AP58"/>
<keyword evidence="4" id="KW-0902">Two-component regulatory system</keyword>
<evidence type="ECO:0000256" key="5">
    <source>
        <dbReference type="ARBA" id="ARBA00023015"/>
    </source>
</evidence>
<proteinExistence type="predicted"/>
<dbReference type="Pfam" id="PF02954">
    <property type="entry name" value="HTH_8"/>
    <property type="match status" value="1"/>
</dbReference>
<dbReference type="InterPro" id="IPR027417">
    <property type="entry name" value="P-loop_NTPase"/>
</dbReference>
<keyword evidence="11" id="KW-1185">Reference proteome</keyword>
<evidence type="ECO:0000259" key="8">
    <source>
        <dbReference type="PROSITE" id="PS50045"/>
    </source>
</evidence>
<dbReference type="KEGG" id="naci:NUH88_18625"/>
<dbReference type="GO" id="GO:0043565">
    <property type="term" value="F:sequence-specific DNA binding"/>
    <property type="evidence" value="ECO:0007669"/>
    <property type="project" value="InterPro"/>
</dbReference>
<name>A0A9J7AP58_9PROT</name>
<evidence type="ECO:0000256" key="4">
    <source>
        <dbReference type="ARBA" id="ARBA00023012"/>
    </source>
</evidence>
<feature type="modified residue" description="4-aspartylphosphate" evidence="7">
    <location>
        <position position="53"/>
    </location>
</feature>
<dbReference type="SUPFAM" id="SSF52172">
    <property type="entry name" value="CheY-like"/>
    <property type="match status" value="1"/>
</dbReference>
<dbReference type="GO" id="GO:0000160">
    <property type="term" value="P:phosphorelay signal transduction system"/>
    <property type="evidence" value="ECO:0007669"/>
    <property type="project" value="UniProtKB-KW"/>
</dbReference>
<evidence type="ECO:0000256" key="2">
    <source>
        <dbReference type="ARBA" id="ARBA00022741"/>
    </source>
</evidence>
<dbReference type="RefSeq" id="WP_257768032.1">
    <property type="nucleotide sequence ID" value="NZ_CP102480.1"/>
</dbReference>
<dbReference type="SUPFAM" id="SSF52540">
    <property type="entry name" value="P-loop containing nucleoside triphosphate hydrolases"/>
    <property type="match status" value="1"/>
</dbReference>
<organism evidence="10 11">
    <name type="scientific">Nisaea acidiphila</name>
    <dbReference type="NCBI Taxonomy" id="1862145"/>
    <lineage>
        <taxon>Bacteria</taxon>
        <taxon>Pseudomonadati</taxon>
        <taxon>Pseudomonadota</taxon>
        <taxon>Alphaproteobacteria</taxon>
        <taxon>Rhodospirillales</taxon>
        <taxon>Thalassobaculaceae</taxon>
        <taxon>Nisaea</taxon>
    </lineage>
</organism>
<dbReference type="FunFam" id="3.40.50.2300:FF:000018">
    <property type="entry name" value="DNA-binding transcriptional regulator NtrC"/>
    <property type="match status" value="1"/>
</dbReference>
<dbReference type="PANTHER" id="PTHR32071:SF57">
    <property type="entry name" value="C4-DICARBOXYLATE TRANSPORT TRANSCRIPTIONAL REGULATORY PROTEIN DCTD"/>
    <property type="match status" value="1"/>
</dbReference>
<keyword evidence="2" id="KW-0547">Nucleotide-binding</keyword>
<keyword evidence="6" id="KW-0804">Transcription</keyword>
<protein>
    <submittedName>
        <fullName evidence="10">Response regulator</fullName>
    </submittedName>
</protein>
<dbReference type="SMART" id="SM00448">
    <property type="entry name" value="REC"/>
    <property type="match status" value="1"/>
</dbReference>
<dbReference type="Gene3D" id="3.40.50.2300">
    <property type="match status" value="1"/>
</dbReference>
<sequence>MSGQVLLIEDDDALRASLAQTLELADIAVIPTMGYVQAKRSIRANFPGIILSDIRMPHQDGFDVLSSARSADPDLPVILLTGHSDVPTAMRAMKEGAYEYLEKPVGTERLVDVVSRAIAHRDLVLKSRRIERALERSDAAARSFPGSGPVSSALRTALRRVAASDCHVHLYGPKGTGRKEAGFAINALSTDARSFHALNLITAETDAIGRTAKLRDGAWDFSLKNVELATQRQVDDLHGLLEANSEIRLISSATVPLAELEHLGLGEDGSTIVEIRFPTLDERREDLPEIFENLVRLSVRSLDTDMPEISTATLSDLMTRSWPGNLPALRDFAMTYALGTRAQSDAGAQPTLVEQIDAFEKMVLSETLKRTGGKAAEAARALGVPRNTFYDRLARFGISPKDFRPG</sequence>
<dbReference type="PANTHER" id="PTHR32071">
    <property type="entry name" value="TRANSCRIPTIONAL REGULATORY PROTEIN"/>
    <property type="match status" value="1"/>
</dbReference>
<dbReference type="Gene3D" id="3.40.50.300">
    <property type="entry name" value="P-loop containing nucleotide triphosphate hydrolases"/>
    <property type="match status" value="1"/>
</dbReference>
<evidence type="ECO:0000256" key="3">
    <source>
        <dbReference type="ARBA" id="ARBA00022840"/>
    </source>
</evidence>
<dbReference type="EMBL" id="CP102480">
    <property type="protein sequence ID" value="UUX49403.1"/>
    <property type="molecule type" value="Genomic_DNA"/>
</dbReference>
<feature type="domain" description="Response regulatory" evidence="9">
    <location>
        <begin position="4"/>
        <end position="118"/>
    </location>
</feature>
<feature type="domain" description="Sigma-54 factor interaction" evidence="8">
    <location>
        <begin position="144"/>
        <end position="338"/>
    </location>
</feature>
<keyword evidence="1 7" id="KW-0597">Phosphoprotein</keyword>
<dbReference type="InterPro" id="IPR009057">
    <property type="entry name" value="Homeodomain-like_sf"/>
</dbReference>
<evidence type="ECO:0000256" key="1">
    <source>
        <dbReference type="ARBA" id="ARBA00022553"/>
    </source>
</evidence>
<dbReference type="Gene3D" id="1.10.8.60">
    <property type="match status" value="1"/>
</dbReference>
<dbReference type="Proteomes" id="UP001060336">
    <property type="component" value="Chromosome"/>
</dbReference>
<evidence type="ECO:0000256" key="7">
    <source>
        <dbReference type="PROSITE-ProRule" id="PRU00169"/>
    </source>
</evidence>
<evidence type="ECO:0000313" key="10">
    <source>
        <dbReference type="EMBL" id="UUX49403.1"/>
    </source>
</evidence>